<dbReference type="InterPro" id="IPR009057">
    <property type="entry name" value="Homeodomain-like_sf"/>
</dbReference>
<dbReference type="InterPro" id="IPR050204">
    <property type="entry name" value="AraC_XylS_family_regulators"/>
</dbReference>
<dbReference type="EMBL" id="CP014060">
    <property type="protein sequence ID" value="AMG37832.1"/>
    <property type="molecule type" value="Genomic_DNA"/>
</dbReference>
<evidence type="ECO:0000313" key="6">
    <source>
        <dbReference type="Proteomes" id="UP000060602"/>
    </source>
</evidence>
<proteinExistence type="predicted"/>
<dbReference type="Proteomes" id="UP000060602">
    <property type="component" value="Chromosome"/>
</dbReference>
<sequence>MASQMSCELIQVAPSARLAGIVSHLTGYREGGQGAGMQWLESAPLTVPLVISFGSPFGIGLGRADGPAPWSSFASGLYAGPVFVASDGAAECLQVDFTLPGAYRFFGGMVEDLANRLVDLGDALGRDGPALREQLGNLPDWPRRFALVEAFIARRLGRAPSEPVAHAYRLLLREHGTLRIGALAAEIGWSRKHLLQRFRAEMGLGPKALARMLRFHQACRLAQQPGSEWAQVAAAGGYADQAHLAREFIDLAGESPQAWARRQAG</sequence>
<dbReference type="SUPFAM" id="SSF46689">
    <property type="entry name" value="Homeodomain-like"/>
    <property type="match status" value="1"/>
</dbReference>
<dbReference type="PANTHER" id="PTHR46796">
    <property type="entry name" value="HTH-TYPE TRANSCRIPTIONAL ACTIVATOR RHAS-RELATED"/>
    <property type="match status" value="1"/>
</dbReference>
<feature type="domain" description="HTH araC/xylS-type" evidence="4">
    <location>
        <begin position="162"/>
        <end position="262"/>
    </location>
</feature>
<dbReference type="GO" id="GO:0043565">
    <property type="term" value="F:sequence-specific DNA binding"/>
    <property type="evidence" value="ECO:0007669"/>
    <property type="project" value="InterPro"/>
</dbReference>
<dbReference type="InterPro" id="IPR018060">
    <property type="entry name" value="HTH_AraC"/>
</dbReference>
<dbReference type="PANTHER" id="PTHR46796:SF15">
    <property type="entry name" value="BLL1074 PROTEIN"/>
    <property type="match status" value="1"/>
</dbReference>
<dbReference type="AlphaFoldDB" id="A0A0X8P0U7"/>
<gene>
    <name evidence="5" type="ORF">AL504_18560</name>
</gene>
<evidence type="ECO:0000256" key="2">
    <source>
        <dbReference type="ARBA" id="ARBA00023125"/>
    </source>
</evidence>
<name>A0A0X8P0U7_ALCXX</name>
<keyword evidence="2" id="KW-0238">DNA-binding</keyword>
<reference evidence="6" key="1">
    <citation type="submission" date="2015-12" db="EMBL/GenBank/DDBJ databases">
        <title>FDA dAtabase for Regulatory Grade micrObial Sequences (FDA-ARGOS): Supporting development and validation of Infectious Disease Dx tests.</title>
        <authorList>
            <person name="Case J."/>
            <person name="Tallon L."/>
            <person name="Sadzewicz L."/>
            <person name="Sengamalay N."/>
            <person name="Ott S."/>
            <person name="Godinez A."/>
            <person name="Nagaraj S."/>
            <person name="Nadendla S."/>
            <person name="Sichtig H."/>
        </authorList>
    </citation>
    <scope>NUCLEOTIDE SEQUENCE [LARGE SCALE GENOMIC DNA]</scope>
    <source>
        <strain evidence="6">FDAARGOS_147</strain>
    </source>
</reference>
<dbReference type="PROSITE" id="PS01124">
    <property type="entry name" value="HTH_ARAC_FAMILY_2"/>
    <property type="match status" value="1"/>
</dbReference>
<accession>A0A0X8P0U7</accession>
<dbReference type="SMART" id="SM00342">
    <property type="entry name" value="HTH_ARAC"/>
    <property type="match status" value="1"/>
</dbReference>
<keyword evidence="3" id="KW-0804">Transcription</keyword>
<dbReference type="Pfam" id="PF12833">
    <property type="entry name" value="HTH_18"/>
    <property type="match status" value="1"/>
</dbReference>
<dbReference type="GO" id="GO:0003700">
    <property type="term" value="F:DNA-binding transcription factor activity"/>
    <property type="evidence" value="ECO:0007669"/>
    <property type="project" value="InterPro"/>
</dbReference>
<dbReference type="Gene3D" id="1.10.10.60">
    <property type="entry name" value="Homeodomain-like"/>
    <property type="match status" value="1"/>
</dbReference>
<dbReference type="RefSeq" id="WP_006392251.1">
    <property type="nucleotide sequence ID" value="NZ_CP014060.2"/>
</dbReference>
<evidence type="ECO:0000256" key="3">
    <source>
        <dbReference type="ARBA" id="ARBA00023163"/>
    </source>
</evidence>
<evidence type="ECO:0000256" key="1">
    <source>
        <dbReference type="ARBA" id="ARBA00023015"/>
    </source>
</evidence>
<keyword evidence="1" id="KW-0805">Transcription regulation</keyword>
<protein>
    <submittedName>
        <fullName evidence="5">AraC family transcriptional regulator</fullName>
    </submittedName>
</protein>
<organism evidence="5 6">
    <name type="scientific">Alcaligenes xylosoxydans xylosoxydans</name>
    <name type="common">Achromobacter xylosoxidans</name>
    <dbReference type="NCBI Taxonomy" id="85698"/>
    <lineage>
        <taxon>Bacteria</taxon>
        <taxon>Pseudomonadati</taxon>
        <taxon>Pseudomonadota</taxon>
        <taxon>Betaproteobacteria</taxon>
        <taxon>Burkholderiales</taxon>
        <taxon>Alcaligenaceae</taxon>
        <taxon>Achromobacter</taxon>
    </lineage>
</organism>
<evidence type="ECO:0000259" key="4">
    <source>
        <dbReference type="PROSITE" id="PS01124"/>
    </source>
</evidence>
<evidence type="ECO:0000313" key="5">
    <source>
        <dbReference type="EMBL" id="AMG37832.1"/>
    </source>
</evidence>